<reference evidence="2 3" key="1">
    <citation type="journal article" date="2023" name="Arcadia Sci">
        <title>De novo assembly of a long-read Amblyomma americanum tick genome.</title>
        <authorList>
            <person name="Chou S."/>
            <person name="Poskanzer K.E."/>
            <person name="Rollins M."/>
            <person name="Thuy-Boun P.S."/>
        </authorList>
    </citation>
    <scope>NUCLEOTIDE SEQUENCE [LARGE SCALE GENOMIC DNA]</scope>
    <source>
        <strain evidence="2">F_SG_1</strain>
        <tissue evidence="2">Salivary glands</tissue>
    </source>
</reference>
<evidence type="ECO:0000313" key="2">
    <source>
        <dbReference type="EMBL" id="KAK8766367.1"/>
    </source>
</evidence>
<dbReference type="AlphaFoldDB" id="A0AAQ4DV77"/>
<gene>
    <name evidence="2" type="ORF">V5799_006852</name>
</gene>
<evidence type="ECO:0000256" key="1">
    <source>
        <dbReference type="SAM" id="Coils"/>
    </source>
</evidence>
<keyword evidence="1" id="KW-0175">Coiled coil</keyword>
<proteinExistence type="predicted"/>
<dbReference type="Gene3D" id="1.20.5.1700">
    <property type="match status" value="1"/>
</dbReference>
<sequence>MGTEIADLKREFRKELREIKQSLEFVNKQYEDMKKECASVKEENAALKVSNDLLAQEVDRLKAQVRDNSLRITAQDQYSRNKNVEVKGIPVEKGENLLNVLGKVGVALREPIASTMRLPRAS</sequence>
<protein>
    <submittedName>
        <fullName evidence="2">Uncharacterized protein</fullName>
    </submittedName>
</protein>
<feature type="coiled-coil region" evidence="1">
    <location>
        <begin position="9"/>
        <end position="64"/>
    </location>
</feature>
<evidence type="ECO:0000313" key="3">
    <source>
        <dbReference type="Proteomes" id="UP001321473"/>
    </source>
</evidence>
<keyword evidence="3" id="KW-1185">Reference proteome</keyword>
<comment type="caution">
    <text evidence="2">The sequence shown here is derived from an EMBL/GenBank/DDBJ whole genome shotgun (WGS) entry which is preliminary data.</text>
</comment>
<organism evidence="2 3">
    <name type="scientific">Amblyomma americanum</name>
    <name type="common">Lone star tick</name>
    <dbReference type="NCBI Taxonomy" id="6943"/>
    <lineage>
        <taxon>Eukaryota</taxon>
        <taxon>Metazoa</taxon>
        <taxon>Ecdysozoa</taxon>
        <taxon>Arthropoda</taxon>
        <taxon>Chelicerata</taxon>
        <taxon>Arachnida</taxon>
        <taxon>Acari</taxon>
        <taxon>Parasitiformes</taxon>
        <taxon>Ixodida</taxon>
        <taxon>Ixodoidea</taxon>
        <taxon>Ixodidae</taxon>
        <taxon>Amblyomminae</taxon>
        <taxon>Amblyomma</taxon>
    </lineage>
</organism>
<dbReference type="Proteomes" id="UP001321473">
    <property type="component" value="Unassembled WGS sequence"/>
</dbReference>
<accession>A0AAQ4DV77</accession>
<name>A0AAQ4DV77_AMBAM</name>
<dbReference type="EMBL" id="JARKHS020026412">
    <property type="protein sequence ID" value="KAK8766367.1"/>
    <property type="molecule type" value="Genomic_DNA"/>
</dbReference>